<proteinExistence type="predicted"/>
<evidence type="ECO:0000313" key="1">
    <source>
        <dbReference type="EMBL" id="MBX72322.1"/>
    </source>
</evidence>
<accession>A0A2P2QZ99</accession>
<dbReference type="EMBL" id="GGEC01091838">
    <property type="protein sequence ID" value="MBX72322.1"/>
    <property type="molecule type" value="Transcribed_RNA"/>
</dbReference>
<sequence>MHSDKALVSEKSDMCLEGLEIE</sequence>
<protein>
    <submittedName>
        <fullName evidence="1">Uncharacterized protein</fullName>
    </submittedName>
</protein>
<name>A0A2P2QZ99_RHIMU</name>
<dbReference type="AlphaFoldDB" id="A0A2P2QZ99"/>
<organism evidence="1">
    <name type="scientific">Rhizophora mucronata</name>
    <name type="common">Asiatic mangrove</name>
    <dbReference type="NCBI Taxonomy" id="61149"/>
    <lineage>
        <taxon>Eukaryota</taxon>
        <taxon>Viridiplantae</taxon>
        <taxon>Streptophyta</taxon>
        <taxon>Embryophyta</taxon>
        <taxon>Tracheophyta</taxon>
        <taxon>Spermatophyta</taxon>
        <taxon>Magnoliopsida</taxon>
        <taxon>eudicotyledons</taxon>
        <taxon>Gunneridae</taxon>
        <taxon>Pentapetalae</taxon>
        <taxon>rosids</taxon>
        <taxon>fabids</taxon>
        <taxon>Malpighiales</taxon>
        <taxon>Rhizophoraceae</taxon>
        <taxon>Rhizophora</taxon>
    </lineage>
</organism>
<reference evidence="1" key="1">
    <citation type="submission" date="2018-02" db="EMBL/GenBank/DDBJ databases">
        <title>Rhizophora mucronata_Transcriptome.</title>
        <authorList>
            <person name="Meera S.P."/>
            <person name="Sreeshan A."/>
            <person name="Augustine A."/>
        </authorList>
    </citation>
    <scope>NUCLEOTIDE SEQUENCE</scope>
    <source>
        <tissue evidence="1">Leaf</tissue>
    </source>
</reference>